<feature type="compositionally biased region" description="Low complexity" evidence="1">
    <location>
        <begin position="48"/>
        <end position="60"/>
    </location>
</feature>
<accession>A0ABS6E0V5</accession>
<reference evidence="2 3" key="1">
    <citation type="submission" date="2021-06" db="EMBL/GenBank/DDBJ databases">
        <authorList>
            <person name="Sun Q."/>
            <person name="Li D."/>
        </authorList>
    </citation>
    <scope>NUCLEOTIDE SEQUENCE [LARGE SCALE GENOMIC DNA]</scope>
    <source>
        <strain evidence="2 3">N19</strain>
    </source>
</reference>
<feature type="region of interest" description="Disordered" evidence="1">
    <location>
        <begin position="35"/>
        <end position="71"/>
    </location>
</feature>
<proteinExistence type="predicted"/>
<organism evidence="2 3">
    <name type="scientific">Intestinibacter bartlettii</name>
    <dbReference type="NCBI Taxonomy" id="261299"/>
    <lineage>
        <taxon>Bacteria</taxon>
        <taxon>Bacillati</taxon>
        <taxon>Bacillota</taxon>
        <taxon>Clostridia</taxon>
        <taxon>Peptostreptococcales</taxon>
        <taxon>Peptostreptococcaceae</taxon>
        <taxon>Intestinibacter</taxon>
    </lineage>
</organism>
<evidence type="ECO:0000313" key="2">
    <source>
        <dbReference type="EMBL" id="MBU5337409.1"/>
    </source>
</evidence>
<sequence length="203" mass="22725">MNNINYKIIGCVLCSTLLIFNVGCSSSEPYFSSQEYQSDDTYTDESTDNNIFDSNSNSDSEALNQDDNLKENDTTSYDNYIGNWGYTIQYWQYVEETGEKTMPSESSWDLTIHSIKGNNIVFDYTAYASTGGATLGTENKNIESTIDNDTVEFTCYSSNLSMSDAPKEEITVKFYFKDGSIYVESDGSPVKLIKGGKTEEVIE</sequence>
<name>A0ABS6E0V5_9FIRM</name>
<protein>
    <recommendedName>
        <fullName evidence="4">DUF5640 domain-containing protein</fullName>
    </recommendedName>
</protein>
<dbReference type="EMBL" id="JAHLOQ010000056">
    <property type="protein sequence ID" value="MBU5337409.1"/>
    <property type="molecule type" value="Genomic_DNA"/>
</dbReference>
<evidence type="ECO:0000313" key="3">
    <source>
        <dbReference type="Proteomes" id="UP001196301"/>
    </source>
</evidence>
<evidence type="ECO:0000256" key="1">
    <source>
        <dbReference type="SAM" id="MobiDB-lite"/>
    </source>
</evidence>
<feature type="compositionally biased region" description="Acidic residues" evidence="1">
    <location>
        <begin position="37"/>
        <end position="47"/>
    </location>
</feature>
<dbReference type="RefSeq" id="WP_216572093.1">
    <property type="nucleotide sequence ID" value="NZ_JAHLOQ010000056.1"/>
</dbReference>
<dbReference type="Proteomes" id="UP001196301">
    <property type="component" value="Unassembled WGS sequence"/>
</dbReference>
<keyword evidence="3" id="KW-1185">Reference proteome</keyword>
<evidence type="ECO:0008006" key="4">
    <source>
        <dbReference type="Google" id="ProtNLM"/>
    </source>
</evidence>
<comment type="caution">
    <text evidence="2">The sequence shown here is derived from an EMBL/GenBank/DDBJ whole genome shotgun (WGS) entry which is preliminary data.</text>
</comment>
<gene>
    <name evidence="2" type="ORF">KQI20_13250</name>
</gene>